<feature type="signal peptide" evidence="7">
    <location>
        <begin position="1"/>
        <end position="22"/>
    </location>
</feature>
<dbReference type="OrthoDB" id="1925036at2759"/>
<feature type="chain" id="PRO_5038703108" evidence="7">
    <location>
        <begin position="23"/>
        <end position="215"/>
    </location>
</feature>
<dbReference type="PROSITE" id="PS51795">
    <property type="entry name" value="ZF_FLZ"/>
    <property type="match status" value="1"/>
</dbReference>
<keyword evidence="7" id="KW-0732">Signal</keyword>
<accession>A0A9E7IAC2</accession>
<dbReference type="PANTHER" id="PTHR33059:SF4">
    <property type="entry name" value="FCS-LIKE ZINC FINGER 5"/>
    <property type="match status" value="1"/>
</dbReference>
<dbReference type="EMBL" id="CP097511">
    <property type="protein sequence ID" value="URE43743.1"/>
    <property type="molecule type" value="Genomic_DNA"/>
</dbReference>
<feature type="compositionally biased region" description="Low complexity" evidence="6">
    <location>
        <begin position="24"/>
        <end position="33"/>
    </location>
</feature>
<protein>
    <submittedName>
        <fullName evidence="9">DUF581 domain containing protein</fullName>
    </submittedName>
</protein>
<keyword evidence="3" id="KW-0963">Cytoplasm</keyword>
<evidence type="ECO:0000256" key="1">
    <source>
        <dbReference type="ARBA" id="ARBA00004496"/>
    </source>
</evidence>
<dbReference type="Proteomes" id="UP001055439">
    <property type="component" value="Chromosome 9"/>
</dbReference>
<keyword evidence="4" id="KW-0479">Metal-binding</keyword>
<dbReference type="AlphaFoldDB" id="A0A9E7IAC2"/>
<feature type="region of interest" description="Disordered" evidence="6">
    <location>
        <begin position="181"/>
        <end position="215"/>
    </location>
</feature>
<feature type="compositionally biased region" description="Polar residues" evidence="6">
    <location>
        <begin position="197"/>
        <end position="215"/>
    </location>
</feature>
<evidence type="ECO:0000256" key="6">
    <source>
        <dbReference type="SAM" id="MobiDB-lite"/>
    </source>
</evidence>
<dbReference type="Pfam" id="PF04570">
    <property type="entry name" value="zf-FLZ"/>
    <property type="match status" value="1"/>
</dbReference>
<evidence type="ECO:0000256" key="3">
    <source>
        <dbReference type="ARBA" id="ARBA00022490"/>
    </source>
</evidence>
<gene>
    <name evidence="9" type="ORF">MUK42_25151</name>
</gene>
<feature type="compositionally biased region" description="Basic and acidic residues" evidence="6">
    <location>
        <begin position="182"/>
        <end position="196"/>
    </location>
</feature>
<dbReference type="GO" id="GO:0046872">
    <property type="term" value="F:metal ion binding"/>
    <property type="evidence" value="ECO:0007669"/>
    <property type="project" value="UniProtKB-KW"/>
</dbReference>
<evidence type="ECO:0000313" key="9">
    <source>
        <dbReference type="EMBL" id="URE43743.1"/>
    </source>
</evidence>
<evidence type="ECO:0000256" key="4">
    <source>
        <dbReference type="ARBA" id="ARBA00022723"/>
    </source>
</evidence>
<name>A0A9E7IAC2_9LILI</name>
<evidence type="ECO:0000256" key="2">
    <source>
        <dbReference type="ARBA" id="ARBA00009374"/>
    </source>
</evidence>
<comment type="subcellular location">
    <subcellularLocation>
        <location evidence="1">Cytoplasm</location>
    </subcellularLocation>
</comment>
<evidence type="ECO:0000313" key="10">
    <source>
        <dbReference type="Proteomes" id="UP001055439"/>
    </source>
</evidence>
<dbReference type="PANTHER" id="PTHR33059">
    <property type="entry name" value="FCS-LIKE ZINC FINGER 5"/>
    <property type="match status" value="1"/>
</dbReference>
<evidence type="ECO:0000259" key="8">
    <source>
        <dbReference type="PROSITE" id="PS51795"/>
    </source>
</evidence>
<reference evidence="9" key="1">
    <citation type="submission" date="2022-05" db="EMBL/GenBank/DDBJ databases">
        <title>The Musa troglodytarum L. genome provides insights into the mechanism of non-climacteric behaviour and enrichment of carotenoids.</title>
        <authorList>
            <person name="Wang J."/>
        </authorList>
    </citation>
    <scope>NUCLEOTIDE SEQUENCE</scope>
    <source>
        <tissue evidence="9">Leaf</tissue>
    </source>
</reference>
<proteinExistence type="inferred from homology"/>
<feature type="compositionally biased region" description="Basic and acidic residues" evidence="6">
    <location>
        <begin position="35"/>
        <end position="44"/>
    </location>
</feature>
<keyword evidence="10" id="KW-1185">Reference proteome</keyword>
<sequence length="215" mass="23218">PKPPLPPLLSLSLSLSLCSLLSSPPPHCSFLPSQRRGEERRGEEAKMLLGKRPRPPMRRTTSSTEFDAGVLFDVEPPAPFAQDGIGSRHLEPRHGAAEVAQRTAGNGADWRAASYVGSMLSPRGGVHRRSSGDFEAAARTAPFLRACGLCNRRLGPGRDAFMYRGEVAFCSLECRQQQMNLDEQREKCSPTSRKDTPSPTNGSEQSDNGGTATAA</sequence>
<dbReference type="InterPro" id="IPR007650">
    <property type="entry name" value="Zf-FLZ_dom"/>
</dbReference>
<feature type="region of interest" description="Disordered" evidence="6">
    <location>
        <begin position="24"/>
        <end position="44"/>
    </location>
</feature>
<evidence type="ECO:0000256" key="5">
    <source>
        <dbReference type="PROSITE-ProRule" id="PRU01131"/>
    </source>
</evidence>
<feature type="zinc finger region" description="FLZ-type" evidence="5">
    <location>
        <begin position="142"/>
        <end position="186"/>
    </location>
</feature>
<comment type="similarity">
    <text evidence="2">Belongs to the FLZ family.</text>
</comment>
<feature type="non-terminal residue" evidence="9">
    <location>
        <position position="1"/>
    </location>
</feature>
<feature type="domain" description="FLZ-type" evidence="8">
    <location>
        <begin position="142"/>
        <end position="186"/>
    </location>
</feature>
<organism evidence="9 10">
    <name type="scientific">Musa troglodytarum</name>
    <name type="common">fe'i banana</name>
    <dbReference type="NCBI Taxonomy" id="320322"/>
    <lineage>
        <taxon>Eukaryota</taxon>
        <taxon>Viridiplantae</taxon>
        <taxon>Streptophyta</taxon>
        <taxon>Embryophyta</taxon>
        <taxon>Tracheophyta</taxon>
        <taxon>Spermatophyta</taxon>
        <taxon>Magnoliopsida</taxon>
        <taxon>Liliopsida</taxon>
        <taxon>Zingiberales</taxon>
        <taxon>Musaceae</taxon>
        <taxon>Musa</taxon>
    </lineage>
</organism>
<evidence type="ECO:0000256" key="7">
    <source>
        <dbReference type="SAM" id="SignalP"/>
    </source>
</evidence>
<dbReference type="GO" id="GO:0005737">
    <property type="term" value="C:cytoplasm"/>
    <property type="evidence" value="ECO:0007669"/>
    <property type="project" value="UniProtKB-SubCell"/>
</dbReference>